<dbReference type="GO" id="GO:0003925">
    <property type="term" value="F:G protein activity"/>
    <property type="evidence" value="ECO:0007669"/>
    <property type="project" value="UniProtKB-EC"/>
</dbReference>
<dbReference type="GO" id="GO:0015031">
    <property type="term" value="P:protein transport"/>
    <property type="evidence" value="ECO:0007669"/>
    <property type="project" value="UniProtKB-KW"/>
</dbReference>
<organism evidence="11 12">
    <name type="scientific">Phlebotomus papatasi</name>
    <name type="common">Sandfly</name>
    <dbReference type="NCBI Taxonomy" id="29031"/>
    <lineage>
        <taxon>Eukaryota</taxon>
        <taxon>Metazoa</taxon>
        <taxon>Ecdysozoa</taxon>
        <taxon>Arthropoda</taxon>
        <taxon>Hexapoda</taxon>
        <taxon>Insecta</taxon>
        <taxon>Pterygota</taxon>
        <taxon>Neoptera</taxon>
        <taxon>Endopterygota</taxon>
        <taxon>Diptera</taxon>
        <taxon>Nematocera</taxon>
        <taxon>Psychodoidea</taxon>
        <taxon>Psychodidae</taxon>
        <taxon>Phlebotomus</taxon>
        <taxon>Phlebotomus</taxon>
    </lineage>
</organism>
<keyword evidence="3" id="KW-0813">Transport</keyword>
<evidence type="ECO:0000256" key="1">
    <source>
        <dbReference type="ARBA" id="ARBA00006270"/>
    </source>
</evidence>
<evidence type="ECO:0000313" key="11">
    <source>
        <dbReference type="EnsemblMetazoa" id="PPAI007451-PA"/>
    </source>
</evidence>
<dbReference type="CDD" id="cd01863">
    <property type="entry name" value="Rab18"/>
    <property type="match status" value="1"/>
</dbReference>
<dbReference type="CTD" id="22931"/>
<dbReference type="PROSITE" id="PS51419">
    <property type="entry name" value="RAB"/>
    <property type="match status" value="1"/>
</dbReference>
<evidence type="ECO:0000256" key="6">
    <source>
        <dbReference type="ARBA" id="ARBA00022927"/>
    </source>
</evidence>
<dbReference type="FunFam" id="3.40.50.300:FF:000430">
    <property type="entry name" value="Probable Ras-related protein Rab-18"/>
    <property type="match status" value="1"/>
</dbReference>
<keyword evidence="9" id="KW-0636">Prenylation</keyword>
<accession>A0A1B0DH17</accession>
<dbReference type="InterPro" id="IPR025662">
    <property type="entry name" value="Sigma_54_int_dom_ATP-bd_1"/>
</dbReference>
<dbReference type="PROSITE" id="PS00675">
    <property type="entry name" value="SIGMA54_INTERACT_1"/>
    <property type="match status" value="1"/>
</dbReference>
<dbReference type="EMBL" id="AJVK01060640">
    <property type="status" value="NOT_ANNOTATED_CDS"/>
    <property type="molecule type" value="Genomic_DNA"/>
</dbReference>
<dbReference type="SMART" id="SM00173">
    <property type="entry name" value="RAS"/>
    <property type="match status" value="1"/>
</dbReference>
<dbReference type="SMART" id="SM00175">
    <property type="entry name" value="RAB"/>
    <property type="match status" value="1"/>
</dbReference>
<dbReference type="Gene3D" id="3.40.50.300">
    <property type="entry name" value="P-loop containing nucleotide triphosphate hydrolases"/>
    <property type="match status" value="1"/>
</dbReference>
<evidence type="ECO:0000256" key="2">
    <source>
        <dbReference type="ARBA" id="ARBA00011984"/>
    </source>
</evidence>
<keyword evidence="6" id="KW-0653">Protein transport</keyword>
<keyword evidence="5" id="KW-0378">Hydrolase</keyword>
<dbReference type="AlphaFoldDB" id="A0A1B0DH17"/>
<dbReference type="OrthoDB" id="9989112at2759"/>
<keyword evidence="4" id="KW-0547">Nucleotide-binding</keyword>
<dbReference type="SMART" id="SM00176">
    <property type="entry name" value="RAN"/>
    <property type="match status" value="1"/>
</dbReference>
<comment type="similarity">
    <text evidence="1">Belongs to the small GTPase superfamily. Rab family.</text>
</comment>
<keyword evidence="12" id="KW-1185">Reference proteome</keyword>
<comment type="catalytic activity">
    <reaction evidence="10">
        <text>GTP + H2O = GDP + phosphate + H(+)</text>
        <dbReference type="Rhea" id="RHEA:19669"/>
        <dbReference type="ChEBI" id="CHEBI:15377"/>
        <dbReference type="ChEBI" id="CHEBI:15378"/>
        <dbReference type="ChEBI" id="CHEBI:37565"/>
        <dbReference type="ChEBI" id="CHEBI:43474"/>
        <dbReference type="ChEBI" id="CHEBI:58189"/>
        <dbReference type="EC" id="3.6.5.2"/>
    </reaction>
    <physiologicalReaction direction="left-to-right" evidence="10">
        <dbReference type="Rhea" id="RHEA:19670"/>
    </physiologicalReaction>
</comment>
<dbReference type="Proteomes" id="UP000092462">
    <property type="component" value="Unassembled WGS sequence"/>
</dbReference>
<sequence length="204" mass="23171">MGDDILATFKILIIGESGVGKSSLMLRFVEDNFDADQSITIGVDFKTKIVNIDGVNVKLAIWDTAGQERFRTLTPSYYRDAQGAILVYDVTKKNTFQKLDLWLNELEIYGTRPSMAKMVVGNKIDQPNREMSRDDGFKFAKKHRTLFVETSAKTSEGVKSAFEEVVRKIMETDGLWDRNPRSDTVNLREEDRSQSFCSSFCSLL</sequence>
<evidence type="ECO:0000256" key="8">
    <source>
        <dbReference type="ARBA" id="ARBA00023288"/>
    </source>
</evidence>
<evidence type="ECO:0000256" key="7">
    <source>
        <dbReference type="ARBA" id="ARBA00023134"/>
    </source>
</evidence>
<dbReference type="InterPro" id="IPR027417">
    <property type="entry name" value="P-loop_NTPase"/>
</dbReference>
<dbReference type="KEGG" id="ppap:129809565"/>
<dbReference type="InterPro" id="IPR005225">
    <property type="entry name" value="Small_GTP-bd"/>
</dbReference>
<dbReference type="SUPFAM" id="SSF52540">
    <property type="entry name" value="P-loop containing nucleoside triphosphate hydrolases"/>
    <property type="match status" value="1"/>
</dbReference>
<dbReference type="PRINTS" id="PR00449">
    <property type="entry name" value="RASTRNSFRMNG"/>
</dbReference>
<evidence type="ECO:0000313" key="12">
    <source>
        <dbReference type="Proteomes" id="UP000092462"/>
    </source>
</evidence>
<reference evidence="11" key="1">
    <citation type="submission" date="2022-08" db="UniProtKB">
        <authorList>
            <consortium name="EnsemblMetazoa"/>
        </authorList>
    </citation>
    <scope>IDENTIFICATION</scope>
    <source>
        <strain evidence="11">Israel</strain>
    </source>
</reference>
<dbReference type="EnsemblMetazoa" id="PPAI007451-RA">
    <property type="protein sequence ID" value="PPAI007451-PA"/>
    <property type="gene ID" value="PPAI007451"/>
</dbReference>
<dbReference type="PANTHER" id="PTHR47977">
    <property type="entry name" value="RAS-RELATED PROTEIN RAB"/>
    <property type="match status" value="1"/>
</dbReference>
<protein>
    <recommendedName>
        <fullName evidence="2">small monomeric GTPase</fullName>
        <ecNumber evidence="2">3.6.5.2</ecNumber>
    </recommendedName>
</protein>
<dbReference type="PROSITE" id="PS51421">
    <property type="entry name" value="RAS"/>
    <property type="match status" value="1"/>
</dbReference>
<keyword evidence="7" id="KW-0342">GTP-binding</keyword>
<proteinExistence type="inferred from homology"/>
<dbReference type="EC" id="3.6.5.2" evidence="2"/>
<dbReference type="NCBIfam" id="TIGR00231">
    <property type="entry name" value="small_GTP"/>
    <property type="match status" value="1"/>
</dbReference>
<dbReference type="InterPro" id="IPR001806">
    <property type="entry name" value="Small_GTPase"/>
</dbReference>
<dbReference type="SMART" id="SM00174">
    <property type="entry name" value="RHO"/>
    <property type="match status" value="1"/>
</dbReference>
<dbReference type="GO" id="GO:0005525">
    <property type="term" value="F:GTP binding"/>
    <property type="evidence" value="ECO:0007669"/>
    <property type="project" value="UniProtKB-KW"/>
</dbReference>
<name>A0A1B0DH17_PHLPP</name>
<dbReference type="Pfam" id="PF00071">
    <property type="entry name" value="Ras"/>
    <property type="match status" value="1"/>
</dbReference>
<dbReference type="InterPro" id="IPR050227">
    <property type="entry name" value="Rab"/>
</dbReference>
<evidence type="ECO:0000256" key="3">
    <source>
        <dbReference type="ARBA" id="ARBA00022448"/>
    </source>
</evidence>
<evidence type="ECO:0000256" key="10">
    <source>
        <dbReference type="ARBA" id="ARBA00047660"/>
    </source>
</evidence>
<evidence type="ECO:0000256" key="4">
    <source>
        <dbReference type="ARBA" id="ARBA00022741"/>
    </source>
</evidence>
<dbReference type="VEuPathDB" id="VectorBase:PPAPM1_002502"/>
<dbReference type="GeneID" id="129809565"/>
<keyword evidence="8" id="KW-0449">Lipoprotein</keyword>
<dbReference type="VEuPathDB" id="VectorBase:PPAI007451"/>
<dbReference type="RefSeq" id="XP_055715467.1">
    <property type="nucleotide sequence ID" value="XM_055859492.1"/>
</dbReference>
<evidence type="ECO:0000256" key="9">
    <source>
        <dbReference type="ARBA" id="ARBA00023289"/>
    </source>
</evidence>
<evidence type="ECO:0000256" key="5">
    <source>
        <dbReference type="ARBA" id="ARBA00022801"/>
    </source>
</evidence>